<accession>A0A507E3L9</accession>
<dbReference type="GO" id="GO:0051787">
    <property type="term" value="F:misfolded protein binding"/>
    <property type="evidence" value="ECO:0007669"/>
    <property type="project" value="TreeGrafter"/>
</dbReference>
<evidence type="ECO:0000256" key="2">
    <source>
        <dbReference type="ARBA" id="ARBA00022729"/>
    </source>
</evidence>
<dbReference type="PANTHER" id="PTHR44140:SF2">
    <property type="entry name" value="LD25575P"/>
    <property type="match status" value="1"/>
</dbReference>
<dbReference type="EMBL" id="QEAQ01000045">
    <property type="protein sequence ID" value="TPX57895.1"/>
    <property type="molecule type" value="Genomic_DNA"/>
</dbReference>
<keyword evidence="4 7" id="KW-0802">TPR repeat</keyword>
<dbReference type="InterPro" id="IPR019734">
    <property type="entry name" value="TPR_rpt"/>
</dbReference>
<dbReference type="PRINTS" id="PR00625">
    <property type="entry name" value="JDOMAIN"/>
</dbReference>
<dbReference type="SUPFAM" id="SSF48452">
    <property type="entry name" value="TPR-like"/>
    <property type="match status" value="2"/>
</dbReference>
<evidence type="ECO:0000256" key="1">
    <source>
        <dbReference type="ARBA" id="ARBA00004319"/>
    </source>
</evidence>
<dbReference type="InterPro" id="IPR001623">
    <property type="entry name" value="DnaJ_domain"/>
</dbReference>
<evidence type="ECO:0000256" key="8">
    <source>
        <dbReference type="SAM" id="MobiDB-lite"/>
    </source>
</evidence>
<keyword evidence="5" id="KW-0256">Endoplasmic reticulum</keyword>
<evidence type="ECO:0000313" key="11">
    <source>
        <dbReference type="EMBL" id="TPX57895.1"/>
    </source>
</evidence>
<evidence type="ECO:0000313" key="12">
    <source>
        <dbReference type="Proteomes" id="UP000318582"/>
    </source>
</evidence>
<feature type="domain" description="J" evidence="10">
    <location>
        <begin position="390"/>
        <end position="458"/>
    </location>
</feature>
<gene>
    <name evidence="11" type="ORF">PhCBS80983_g03487</name>
</gene>
<keyword evidence="2 9" id="KW-0732">Signal</keyword>
<dbReference type="GO" id="GO:0005788">
    <property type="term" value="C:endoplasmic reticulum lumen"/>
    <property type="evidence" value="ECO:0007669"/>
    <property type="project" value="UniProtKB-SubCell"/>
</dbReference>
<feature type="signal peptide" evidence="9">
    <location>
        <begin position="1"/>
        <end position="24"/>
    </location>
</feature>
<feature type="compositionally biased region" description="Polar residues" evidence="8">
    <location>
        <begin position="362"/>
        <end position="385"/>
    </location>
</feature>
<dbReference type="AlphaFoldDB" id="A0A507E3L9"/>
<dbReference type="Pfam" id="PF13432">
    <property type="entry name" value="TPR_16"/>
    <property type="match status" value="1"/>
</dbReference>
<evidence type="ECO:0000256" key="6">
    <source>
        <dbReference type="ARBA" id="ARBA00073740"/>
    </source>
</evidence>
<feature type="region of interest" description="Disordered" evidence="8">
    <location>
        <begin position="456"/>
        <end position="490"/>
    </location>
</feature>
<feature type="compositionally biased region" description="Low complexity" evidence="8">
    <location>
        <begin position="472"/>
        <end position="490"/>
    </location>
</feature>
<dbReference type="PROSITE" id="PS50005">
    <property type="entry name" value="TPR"/>
    <property type="match status" value="2"/>
</dbReference>
<dbReference type="InterPro" id="IPR051727">
    <property type="entry name" value="DnaJ_C3_Co-chaperones"/>
</dbReference>
<evidence type="ECO:0000259" key="10">
    <source>
        <dbReference type="PROSITE" id="PS50076"/>
    </source>
</evidence>
<dbReference type="Pfam" id="PF00226">
    <property type="entry name" value="DnaJ"/>
    <property type="match status" value="1"/>
</dbReference>
<evidence type="ECO:0000256" key="7">
    <source>
        <dbReference type="PROSITE-ProRule" id="PRU00339"/>
    </source>
</evidence>
<dbReference type="STRING" id="109895.A0A507E3L9"/>
<evidence type="ECO:0000256" key="5">
    <source>
        <dbReference type="ARBA" id="ARBA00022824"/>
    </source>
</evidence>
<proteinExistence type="predicted"/>
<dbReference type="PANTHER" id="PTHR44140">
    <property type="entry name" value="LD25575P"/>
    <property type="match status" value="1"/>
</dbReference>
<dbReference type="PROSITE" id="PS50076">
    <property type="entry name" value="DNAJ_2"/>
    <property type="match status" value="1"/>
</dbReference>
<dbReference type="Proteomes" id="UP000318582">
    <property type="component" value="Unassembled WGS sequence"/>
</dbReference>
<dbReference type="CDD" id="cd06257">
    <property type="entry name" value="DnaJ"/>
    <property type="match status" value="1"/>
</dbReference>
<feature type="repeat" description="TPR" evidence="7">
    <location>
        <begin position="29"/>
        <end position="62"/>
    </location>
</feature>
<reference evidence="11 12" key="1">
    <citation type="journal article" date="2019" name="Sci. Rep.">
        <title>Comparative genomics of chytrid fungi reveal insights into the obligate biotrophic and pathogenic lifestyle of Synchytrium endobioticum.</title>
        <authorList>
            <person name="van de Vossenberg B.T.L.H."/>
            <person name="Warris S."/>
            <person name="Nguyen H.D.T."/>
            <person name="van Gent-Pelzer M.P.E."/>
            <person name="Joly D.L."/>
            <person name="van de Geest H.C."/>
            <person name="Bonants P.J.M."/>
            <person name="Smith D.S."/>
            <person name="Levesque C.A."/>
            <person name="van der Lee T.A.J."/>
        </authorList>
    </citation>
    <scope>NUCLEOTIDE SEQUENCE [LARGE SCALE GENOMIC DNA]</scope>
    <source>
        <strain evidence="11 12">CBS 809.83</strain>
    </source>
</reference>
<dbReference type="InterPro" id="IPR036869">
    <property type="entry name" value="J_dom_sf"/>
</dbReference>
<comment type="caution">
    <text evidence="11">The sequence shown here is derived from an EMBL/GenBank/DDBJ whole genome shotgun (WGS) entry which is preliminary data.</text>
</comment>
<dbReference type="Gene3D" id="1.10.287.110">
    <property type="entry name" value="DnaJ domain"/>
    <property type="match status" value="1"/>
</dbReference>
<keyword evidence="12" id="KW-1185">Reference proteome</keyword>
<protein>
    <recommendedName>
        <fullName evidence="6">Tetratricopeptide repeat and J domain-containing co-chaperone DNJ1</fullName>
    </recommendedName>
</protein>
<name>A0A507E3L9_9FUNG</name>
<feature type="repeat" description="TPR" evidence="7">
    <location>
        <begin position="63"/>
        <end position="96"/>
    </location>
</feature>
<dbReference type="SMART" id="SM00028">
    <property type="entry name" value="TPR"/>
    <property type="match status" value="6"/>
</dbReference>
<dbReference type="GO" id="GO:0051087">
    <property type="term" value="F:protein-folding chaperone binding"/>
    <property type="evidence" value="ECO:0007669"/>
    <property type="project" value="TreeGrafter"/>
</dbReference>
<organism evidence="11 12">
    <name type="scientific">Powellomyces hirtus</name>
    <dbReference type="NCBI Taxonomy" id="109895"/>
    <lineage>
        <taxon>Eukaryota</taxon>
        <taxon>Fungi</taxon>
        <taxon>Fungi incertae sedis</taxon>
        <taxon>Chytridiomycota</taxon>
        <taxon>Chytridiomycota incertae sedis</taxon>
        <taxon>Chytridiomycetes</taxon>
        <taxon>Spizellomycetales</taxon>
        <taxon>Powellomycetaceae</taxon>
        <taxon>Powellomyces</taxon>
    </lineage>
</organism>
<dbReference type="SUPFAM" id="SSF46565">
    <property type="entry name" value="Chaperone J-domain"/>
    <property type="match status" value="1"/>
</dbReference>
<dbReference type="FunFam" id="1.25.40.10:FF:000224">
    <property type="entry name" value="DnaJ and TPR domain protein"/>
    <property type="match status" value="1"/>
</dbReference>
<feature type="region of interest" description="Disordered" evidence="8">
    <location>
        <begin position="362"/>
        <end position="386"/>
    </location>
</feature>
<sequence length="505" mass="56317">MRNVVMVLFSQFLVCLLAAVSVHAATVATQTLLDQAKAHIAAGRYNAALDSFDAALGQNPDDHLTLFRRATVYLSLGRTAAAIRDFDKVLNLKPGHQRALFQRAKLLAKQGSIDPAIKDLNEYVGLNANDAEAKELLAAYHEAWEASKLAGQLVASKQYEEAIAPLSTALLEMPYSTTLRALRAECYLKTNVKEMAIADLTRITQIEPDNTGILMQLAQLHLEIGELTGALTNVKECLRLDQDHKECKKVFRQVKKLEKSIKAAEDALNSRKYRAAIKKLNEQQPTVIAQVEAYGAQATTLRKRIYDILCKAHAEAKDAANTVQWCGKVIEIDGENVDALVYRAEARMDMEMYEDAMRDFQAASQHGNSQRIQQGHQKAQRLHQQASRKDYYKILGVPRTASKTEIRKAYRKLTQQWHPDKYNGDLPKEAVEKKMGELNEAYTTLNDDALRARVDNGEDPNDANAGQGGHPFHGSPFFQQGGGFPFQFQQGHGGGSPFQFKFNFN</sequence>
<feature type="chain" id="PRO_5021389335" description="Tetratricopeptide repeat and J domain-containing co-chaperone DNJ1" evidence="9">
    <location>
        <begin position="25"/>
        <end position="505"/>
    </location>
</feature>
<dbReference type="SMART" id="SM00271">
    <property type="entry name" value="DnaJ"/>
    <property type="match status" value="1"/>
</dbReference>
<evidence type="ECO:0000256" key="4">
    <source>
        <dbReference type="ARBA" id="ARBA00022803"/>
    </source>
</evidence>
<dbReference type="Gene3D" id="1.25.40.10">
    <property type="entry name" value="Tetratricopeptide repeat domain"/>
    <property type="match status" value="1"/>
</dbReference>
<dbReference type="GO" id="GO:0034975">
    <property type="term" value="P:protein folding in endoplasmic reticulum"/>
    <property type="evidence" value="ECO:0007669"/>
    <property type="project" value="TreeGrafter"/>
</dbReference>
<comment type="subcellular location">
    <subcellularLocation>
        <location evidence="1">Endoplasmic reticulum lumen</location>
    </subcellularLocation>
</comment>
<keyword evidence="3" id="KW-0677">Repeat</keyword>
<evidence type="ECO:0000256" key="9">
    <source>
        <dbReference type="SAM" id="SignalP"/>
    </source>
</evidence>
<evidence type="ECO:0000256" key="3">
    <source>
        <dbReference type="ARBA" id="ARBA00022737"/>
    </source>
</evidence>
<dbReference type="InterPro" id="IPR011990">
    <property type="entry name" value="TPR-like_helical_dom_sf"/>
</dbReference>